<dbReference type="PANTHER" id="PTHR45953">
    <property type="entry name" value="IDURONATE 2-SULFATASE"/>
    <property type="match status" value="1"/>
</dbReference>
<proteinExistence type="inferred from homology"/>
<sequence>MKKVIAFVFILFMSLHLMAQQKNVLVICIDDLRPELKSFGAAYIHSPNIDSLVNKGRAFTRHYVNAPSCGPSRYAFLTGLYGLQYRGDANQSLFKRAEELSEDSNAISPSMPEWFRKNGYTTVSVGKVSHHPGGRGGTLWNDDQIPEIPNAWDKHIMPVAEWETPKGAMHGLAYGKVRTPNDRDIIETVNGDDKSYPDGHIAKEGLRQLDLLSKNDKPFFLAIGLIKPHLPFGVPEHYLKYYDDVEIPASPHTYKPKGKTTWHGSAEFMNYNRWDKDPNIDKEFALRLKRYYAACVSYADKHVGDIIKKLRQTGADKNTIVVLWGDHGWHLGEHAIWGKHSLFEESLRSPLIIYDPSMTGKGQKSNAIVESVDVFPTLCELTDLPVPEFTKGTSLMPILKDAKASGHEAVAIKAHATTIRTDQYRLVQHKSGEVELYDHNTPKGEVLNIAEDHPETVRRLKKLITAKMGIKAFVFAD</sequence>
<dbReference type="SUPFAM" id="SSF53649">
    <property type="entry name" value="Alkaline phosphatase-like"/>
    <property type="match status" value="1"/>
</dbReference>
<dbReference type="InterPro" id="IPR024607">
    <property type="entry name" value="Sulfatase_CS"/>
</dbReference>
<evidence type="ECO:0000256" key="6">
    <source>
        <dbReference type="ARBA" id="ARBA00022837"/>
    </source>
</evidence>
<dbReference type="InterPro" id="IPR035874">
    <property type="entry name" value="IDS"/>
</dbReference>
<keyword evidence="4 7" id="KW-0732">Signal</keyword>
<evidence type="ECO:0000259" key="8">
    <source>
        <dbReference type="Pfam" id="PF00884"/>
    </source>
</evidence>
<evidence type="ECO:0000256" key="2">
    <source>
        <dbReference type="ARBA" id="ARBA00008779"/>
    </source>
</evidence>
<keyword evidence="3" id="KW-0479">Metal-binding</keyword>
<dbReference type="AlphaFoldDB" id="A0A1H4UG45"/>
<dbReference type="RefSeq" id="WP_083365688.1">
    <property type="nucleotide sequence ID" value="NZ_FNTB01000001.1"/>
</dbReference>
<dbReference type="PROSITE" id="PS00523">
    <property type="entry name" value="SULFATASE_1"/>
    <property type="match status" value="1"/>
</dbReference>
<dbReference type="InterPro" id="IPR000917">
    <property type="entry name" value="Sulfatase_N"/>
</dbReference>
<evidence type="ECO:0000313" key="9">
    <source>
        <dbReference type="EMBL" id="SEC67338.1"/>
    </source>
</evidence>
<accession>A0A1H4UG45</accession>
<dbReference type="GO" id="GO:0005737">
    <property type="term" value="C:cytoplasm"/>
    <property type="evidence" value="ECO:0007669"/>
    <property type="project" value="TreeGrafter"/>
</dbReference>
<evidence type="ECO:0000313" key="10">
    <source>
        <dbReference type="Proteomes" id="UP000183038"/>
    </source>
</evidence>
<keyword evidence="6" id="KW-0106">Calcium</keyword>
<evidence type="ECO:0000256" key="1">
    <source>
        <dbReference type="ARBA" id="ARBA00001913"/>
    </source>
</evidence>
<reference evidence="9 10" key="1">
    <citation type="submission" date="2016-10" db="EMBL/GenBank/DDBJ databases">
        <authorList>
            <person name="de Groot N.N."/>
        </authorList>
    </citation>
    <scope>NUCLEOTIDE SEQUENCE [LARGE SCALE GENOMIC DNA]</scope>
    <source>
        <strain evidence="9 10">MAR_2009_71</strain>
    </source>
</reference>
<dbReference type="Proteomes" id="UP000183038">
    <property type="component" value="Unassembled WGS sequence"/>
</dbReference>
<evidence type="ECO:0000256" key="7">
    <source>
        <dbReference type="SAM" id="SignalP"/>
    </source>
</evidence>
<dbReference type="Gene3D" id="3.40.720.10">
    <property type="entry name" value="Alkaline Phosphatase, subunit A"/>
    <property type="match status" value="1"/>
</dbReference>
<dbReference type="GO" id="GO:0004423">
    <property type="term" value="F:iduronate-2-sulfatase activity"/>
    <property type="evidence" value="ECO:0007669"/>
    <property type="project" value="InterPro"/>
</dbReference>
<comment type="cofactor">
    <cofactor evidence="1">
        <name>Ca(2+)</name>
        <dbReference type="ChEBI" id="CHEBI:29108"/>
    </cofactor>
</comment>
<feature type="signal peptide" evidence="7">
    <location>
        <begin position="1"/>
        <end position="19"/>
    </location>
</feature>
<evidence type="ECO:0000256" key="4">
    <source>
        <dbReference type="ARBA" id="ARBA00022729"/>
    </source>
</evidence>
<organism evidence="9 10">
    <name type="scientific">Maribacter dokdonensis</name>
    <dbReference type="NCBI Taxonomy" id="320912"/>
    <lineage>
        <taxon>Bacteria</taxon>
        <taxon>Pseudomonadati</taxon>
        <taxon>Bacteroidota</taxon>
        <taxon>Flavobacteriia</taxon>
        <taxon>Flavobacteriales</taxon>
        <taxon>Flavobacteriaceae</taxon>
        <taxon>Maribacter</taxon>
    </lineage>
</organism>
<keyword evidence="5" id="KW-0378">Hydrolase</keyword>
<feature type="chain" id="PRO_5010260105" evidence="7">
    <location>
        <begin position="20"/>
        <end position="477"/>
    </location>
</feature>
<gene>
    <name evidence="9" type="ORF">SAMN05192540_3775</name>
</gene>
<evidence type="ECO:0000256" key="5">
    <source>
        <dbReference type="ARBA" id="ARBA00022801"/>
    </source>
</evidence>
<protein>
    <submittedName>
        <fullName evidence="9">Iduronate 2-sulfatase</fullName>
    </submittedName>
</protein>
<name>A0A1H4UG45_9FLAO</name>
<feature type="domain" description="Sulfatase N-terminal" evidence="8">
    <location>
        <begin position="22"/>
        <end position="383"/>
    </location>
</feature>
<dbReference type="GO" id="GO:0046872">
    <property type="term" value="F:metal ion binding"/>
    <property type="evidence" value="ECO:0007669"/>
    <property type="project" value="UniProtKB-KW"/>
</dbReference>
<comment type="similarity">
    <text evidence="2">Belongs to the sulfatase family.</text>
</comment>
<dbReference type="Pfam" id="PF00884">
    <property type="entry name" value="Sulfatase"/>
    <property type="match status" value="1"/>
</dbReference>
<dbReference type="InterPro" id="IPR017850">
    <property type="entry name" value="Alkaline_phosphatase_core_sf"/>
</dbReference>
<dbReference type="CDD" id="cd16030">
    <property type="entry name" value="iduronate-2-sulfatase"/>
    <property type="match status" value="1"/>
</dbReference>
<evidence type="ECO:0000256" key="3">
    <source>
        <dbReference type="ARBA" id="ARBA00022723"/>
    </source>
</evidence>
<dbReference type="PANTHER" id="PTHR45953:SF1">
    <property type="entry name" value="IDURONATE 2-SULFATASE"/>
    <property type="match status" value="1"/>
</dbReference>
<dbReference type="EMBL" id="FNTB01000001">
    <property type="protein sequence ID" value="SEC67338.1"/>
    <property type="molecule type" value="Genomic_DNA"/>
</dbReference>